<evidence type="ECO:0000256" key="1">
    <source>
        <dbReference type="ARBA" id="ARBA00009018"/>
    </source>
</evidence>
<dbReference type="HAMAP" id="MF_00376">
    <property type="entry name" value="Dephospho_CoA_kinase"/>
    <property type="match status" value="1"/>
</dbReference>
<keyword evidence="4" id="KW-0472">Membrane</keyword>
<dbReference type="Proteomes" id="UP001050691">
    <property type="component" value="Unassembled WGS sequence"/>
</dbReference>
<evidence type="ECO:0000256" key="3">
    <source>
        <dbReference type="ARBA" id="ARBA00022840"/>
    </source>
</evidence>
<dbReference type="PROSITE" id="PS51219">
    <property type="entry name" value="DPCK"/>
    <property type="match status" value="1"/>
</dbReference>
<dbReference type="Pfam" id="PF01121">
    <property type="entry name" value="CoaE"/>
    <property type="match status" value="1"/>
</dbReference>
<comment type="similarity">
    <text evidence="1">Belongs to the CoaE family.</text>
</comment>
<dbReference type="GO" id="GO:0005737">
    <property type="term" value="C:cytoplasm"/>
    <property type="evidence" value="ECO:0007669"/>
    <property type="project" value="UniProtKB-ARBA"/>
</dbReference>
<dbReference type="CDD" id="cd02022">
    <property type="entry name" value="DPCK"/>
    <property type="match status" value="1"/>
</dbReference>
<organism evidence="5 6">
    <name type="scientific">Clathrus columnatus</name>
    <dbReference type="NCBI Taxonomy" id="1419009"/>
    <lineage>
        <taxon>Eukaryota</taxon>
        <taxon>Fungi</taxon>
        <taxon>Dikarya</taxon>
        <taxon>Basidiomycota</taxon>
        <taxon>Agaricomycotina</taxon>
        <taxon>Agaricomycetes</taxon>
        <taxon>Phallomycetidae</taxon>
        <taxon>Phallales</taxon>
        <taxon>Clathraceae</taxon>
        <taxon>Clathrus</taxon>
    </lineage>
</organism>
<reference evidence="5" key="1">
    <citation type="submission" date="2021-10" db="EMBL/GenBank/DDBJ databases">
        <title>De novo Genome Assembly of Clathrus columnatus (Basidiomycota, Fungi) Using Illumina and Nanopore Sequence Data.</title>
        <authorList>
            <person name="Ogiso-Tanaka E."/>
            <person name="Itagaki H."/>
            <person name="Hosoya T."/>
            <person name="Hosaka K."/>
        </authorList>
    </citation>
    <scope>NUCLEOTIDE SEQUENCE</scope>
    <source>
        <strain evidence="5">MO-923</strain>
    </source>
</reference>
<evidence type="ECO:0000256" key="2">
    <source>
        <dbReference type="ARBA" id="ARBA00022741"/>
    </source>
</evidence>
<dbReference type="InterPro" id="IPR001977">
    <property type="entry name" value="Depp_CoAkinase"/>
</dbReference>
<dbReference type="PANTHER" id="PTHR10695">
    <property type="entry name" value="DEPHOSPHO-COA KINASE-RELATED"/>
    <property type="match status" value="1"/>
</dbReference>
<keyword evidence="3" id="KW-0067">ATP-binding</keyword>
<evidence type="ECO:0008006" key="7">
    <source>
        <dbReference type="Google" id="ProtNLM"/>
    </source>
</evidence>
<evidence type="ECO:0000256" key="4">
    <source>
        <dbReference type="SAM" id="Phobius"/>
    </source>
</evidence>
<dbReference type="SUPFAM" id="SSF52540">
    <property type="entry name" value="P-loop containing nucleoside triphosphate hydrolases"/>
    <property type="match status" value="1"/>
</dbReference>
<protein>
    <recommendedName>
        <fullName evidence="7">Dephospho-CoA kinase</fullName>
    </recommendedName>
</protein>
<evidence type="ECO:0000313" key="6">
    <source>
        <dbReference type="Proteomes" id="UP001050691"/>
    </source>
</evidence>
<dbReference type="InterPro" id="IPR027417">
    <property type="entry name" value="P-loop_NTPase"/>
</dbReference>
<keyword evidence="6" id="KW-1185">Reference proteome</keyword>
<accession>A0AAV5AGP4</accession>
<evidence type="ECO:0000313" key="5">
    <source>
        <dbReference type="EMBL" id="GJJ12065.1"/>
    </source>
</evidence>
<feature type="transmembrane region" description="Helical" evidence="4">
    <location>
        <begin position="362"/>
        <end position="383"/>
    </location>
</feature>
<sequence length="413" mass="46387">MLVVGLTGGIATGKSTVSGILKSHNITVIDADILAREVVQPGTRGLRKIVTEFGPEILNSDGSLNRTKLGDIIFNNELKRKKLNAIIHPAVRYAMFWGVFRSWLRGDKICILDVPLLIEVGLWKWMGWVVVVYCSEEVQLRRLMKRDGSKEESARARLESQMPILNKLPYADYVVDNSGTIKELDDQIELLIKRINKKNRWFFWIASWLFPPWGIISAGMSSPSKKSSSIPTSRLTGNTNFAVAEARTPSYQVPRTFATHRSPAEPPEFQIYTLVLREVLSNHINELLLVQRVQVTVLLGGTLSSQGYSAIRDASAQDAKEDLQIYLFLKRVVFSQEDRVGMIGQYPVAPIVGSIIDRIGPWITSLSAAVLFSTGFGLFSYEFRNAESHTPSRFAFYRLVFFYFLCGLGTLTS</sequence>
<dbReference type="GO" id="GO:0015937">
    <property type="term" value="P:coenzyme A biosynthetic process"/>
    <property type="evidence" value="ECO:0007669"/>
    <property type="project" value="InterPro"/>
</dbReference>
<keyword evidence="2" id="KW-0547">Nucleotide-binding</keyword>
<gene>
    <name evidence="5" type="ORF">Clacol_006306</name>
</gene>
<feature type="transmembrane region" description="Helical" evidence="4">
    <location>
        <begin position="395"/>
        <end position="412"/>
    </location>
</feature>
<dbReference type="GO" id="GO:0005524">
    <property type="term" value="F:ATP binding"/>
    <property type="evidence" value="ECO:0007669"/>
    <property type="project" value="UniProtKB-KW"/>
</dbReference>
<keyword evidence="4" id="KW-0812">Transmembrane</keyword>
<name>A0AAV5AGP4_9AGAM</name>
<comment type="caution">
    <text evidence="5">The sequence shown here is derived from an EMBL/GenBank/DDBJ whole genome shotgun (WGS) entry which is preliminary data.</text>
</comment>
<dbReference type="NCBIfam" id="TIGR00152">
    <property type="entry name" value="dephospho-CoA kinase"/>
    <property type="match status" value="1"/>
</dbReference>
<dbReference type="EMBL" id="BPWL01000007">
    <property type="protein sequence ID" value="GJJ12065.1"/>
    <property type="molecule type" value="Genomic_DNA"/>
</dbReference>
<dbReference type="GO" id="GO:0004140">
    <property type="term" value="F:dephospho-CoA kinase activity"/>
    <property type="evidence" value="ECO:0007669"/>
    <property type="project" value="InterPro"/>
</dbReference>
<dbReference type="Gene3D" id="3.40.50.300">
    <property type="entry name" value="P-loop containing nucleotide triphosphate hydrolases"/>
    <property type="match status" value="1"/>
</dbReference>
<proteinExistence type="inferred from homology"/>
<dbReference type="AlphaFoldDB" id="A0AAV5AGP4"/>
<dbReference type="PANTHER" id="PTHR10695:SF46">
    <property type="entry name" value="BIFUNCTIONAL COENZYME A SYNTHASE-RELATED"/>
    <property type="match status" value="1"/>
</dbReference>
<dbReference type="FunFam" id="3.40.50.300:FF:000485">
    <property type="entry name" value="Dephospho-CoA kinase CAB5"/>
    <property type="match status" value="1"/>
</dbReference>
<keyword evidence="4" id="KW-1133">Transmembrane helix</keyword>